<dbReference type="GO" id="GO:0072546">
    <property type="term" value="C:EMC complex"/>
    <property type="evidence" value="ECO:0007669"/>
    <property type="project" value="UniProtKB-UniRule"/>
</dbReference>
<evidence type="ECO:0000259" key="8">
    <source>
        <dbReference type="Pfam" id="PF22890"/>
    </source>
</evidence>
<dbReference type="Gene3D" id="1.25.40.10">
    <property type="entry name" value="Tetratricopeptide repeat domain"/>
    <property type="match status" value="1"/>
</dbReference>
<comment type="similarity">
    <text evidence="1 5">Belongs to the EMC2 family.</text>
</comment>
<dbReference type="Pfam" id="PF22890">
    <property type="entry name" value="TPR_EMC2"/>
    <property type="match status" value="1"/>
</dbReference>
<dbReference type="SUPFAM" id="SSF48452">
    <property type="entry name" value="TPR-like"/>
    <property type="match status" value="1"/>
</dbReference>
<dbReference type="InterPro" id="IPR011990">
    <property type="entry name" value="TPR-like_helical_dom_sf"/>
</dbReference>
<dbReference type="PROSITE" id="PS50005">
    <property type="entry name" value="TPR"/>
    <property type="match status" value="1"/>
</dbReference>
<comment type="caution">
    <text evidence="9">The sequence shown here is derived from an EMBL/GenBank/DDBJ whole genome shotgun (WGS) entry which is preliminary data.</text>
</comment>
<evidence type="ECO:0000256" key="1">
    <source>
        <dbReference type="ARBA" id="ARBA00010361"/>
    </source>
</evidence>
<protein>
    <recommendedName>
        <fullName evidence="5">ER membrane protein complex subunit 2</fullName>
    </recommendedName>
</protein>
<dbReference type="Proteomes" id="UP001497525">
    <property type="component" value="Unassembled WGS sequence"/>
</dbReference>
<gene>
    <name evidence="9" type="ORF">CDAUBV1_LOCUS2926</name>
</gene>
<evidence type="ECO:0000256" key="3">
    <source>
        <dbReference type="ARBA" id="ARBA00022803"/>
    </source>
</evidence>
<dbReference type="EMBL" id="CAXLJL010000072">
    <property type="protein sequence ID" value="CAL5130766.1"/>
    <property type="molecule type" value="Genomic_DNA"/>
</dbReference>
<evidence type="ECO:0000256" key="2">
    <source>
        <dbReference type="ARBA" id="ARBA00022737"/>
    </source>
</evidence>
<keyword evidence="5" id="KW-0256">Endoplasmic reticulum</keyword>
<name>A0AAV2T3C2_CALDB</name>
<comment type="subcellular location">
    <subcellularLocation>
        <location evidence="5">Endoplasmic reticulum membrane</location>
        <topology evidence="5">Peripheral membrane protein</topology>
        <orientation evidence="5">Cytoplasmic side</orientation>
    </subcellularLocation>
</comment>
<feature type="domain" description="EMC2 TPR-like" evidence="8">
    <location>
        <begin position="160"/>
        <end position="272"/>
    </location>
</feature>
<evidence type="ECO:0000256" key="7">
    <source>
        <dbReference type="SAM" id="Phobius"/>
    </source>
</evidence>
<evidence type="ECO:0000256" key="6">
    <source>
        <dbReference type="SAM" id="MobiDB-lite"/>
    </source>
</evidence>
<evidence type="ECO:0000256" key="4">
    <source>
        <dbReference type="PROSITE-ProRule" id="PRU00339"/>
    </source>
</evidence>
<dbReference type="InterPro" id="IPR055217">
    <property type="entry name" value="TPR_EMC2"/>
</dbReference>
<feature type="region of interest" description="Disordered" evidence="6">
    <location>
        <begin position="365"/>
        <end position="384"/>
    </location>
</feature>
<dbReference type="PANTHER" id="PTHR12760">
    <property type="entry name" value="TETRATRICOPEPTIDE REPEAT PROTEIN"/>
    <property type="match status" value="1"/>
</dbReference>
<evidence type="ECO:0000256" key="5">
    <source>
        <dbReference type="RuleBase" id="RU367091"/>
    </source>
</evidence>
<proteinExistence type="inferred from homology"/>
<feature type="transmembrane region" description="Helical" evidence="7">
    <location>
        <begin position="38"/>
        <end position="59"/>
    </location>
</feature>
<keyword evidence="3 4" id="KW-0802">TPR repeat</keyword>
<comment type="function">
    <text evidence="5">Part of the endoplasmic reticulum membrane protein complex (EMC) that enables the energy-independent insertion into endoplasmic reticulum membranes of newly synthesized membrane proteins.</text>
</comment>
<dbReference type="AlphaFoldDB" id="A0AAV2T3C2"/>
<keyword evidence="7" id="KW-0812">Transmembrane</keyword>
<evidence type="ECO:0000313" key="10">
    <source>
        <dbReference type="Proteomes" id="UP001497525"/>
    </source>
</evidence>
<accession>A0AAV2T3C2</accession>
<feature type="repeat" description="TPR" evidence="4">
    <location>
        <begin position="228"/>
        <end position="261"/>
    </location>
</feature>
<organism evidence="9 10">
    <name type="scientific">Calicophoron daubneyi</name>
    <name type="common">Rumen fluke</name>
    <name type="synonym">Paramphistomum daubneyi</name>
    <dbReference type="NCBI Taxonomy" id="300641"/>
    <lineage>
        <taxon>Eukaryota</taxon>
        <taxon>Metazoa</taxon>
        <taxon>Spiralia</taxon>
        <taxon>Lophotrochozoa</taxon>
        <taxon>Platyhelminthes</taxon>
        <taxon>Trematoda</taxon>
        <taxon>Digenea</taxon>
        <taxon>Plagiorchiida</taxon>
        <taxon>Pronocephalata</taxon>
        <taxon>Paramphistomoidea</taxon>
        <taxon>Paramphistomidae</taxon>
        <taxon>Calicophoron</taxon>
    </lineage>
</organism>
<keyword evidence="5 7" id="KW-0472">Membrane</keyword>
<keyword evidence="2" id="KW-0677">Repeat</keyword>
<sequence>MLMRYSRADSPGTLHTFAMSTPDDQVVAELPFRSKSRFLIMVIGNVLFATITIALVFLAKTLFRKLRSFLRTSTGLLTTKDHVLRQDALAELRSIRESGVRDSERVVDLWYSTISHELQSVGQEKWAVLEQVFIAALDVHDPHLPLECLDTLQKHFKKSSRVTRLLGMYLEKSGSYDDARAVYTRLLNDDETNLFARKRLIAILKAERKTVEAVDELKRYLETFMSDFEAWNELADLYLSEGDYKHAAFCMEEMLLSNPHNHLYCQRYAEIKYTEGGQENLELARTYFAQACQLNPCNLRSVYGLLLTCSALDNQLGKALESVSSLSSGLREEAKKASATGAVTYSPVSSSNLFNVANSCGISGNNTDGNSARNPNPTSAQFSRMPISNTERNRQLARWAISQIIVIYQARDNGSADLPPSSCPNGVFHLSLHSSIPPVRGSTLQQPDSLISKDSQVTNEGAEFPKQNDPGHVSVDRDTVMATN</sequence>
<comment type="subunit">
    <text evidence="5">Component of the ER membrane protein complex (EMC).</text>
</comment>
<reference evidence="9" key="1">
    <citation type="submission" date="2024-06" db="EMBL/GenBank/DDBJ databases">
        <authorList>
            <person name="Liu X."/>
            <person name="Lenzi L."/>
            <person name="Haldenby T S."/>
            <person name="Uol C."/>
        </authorList>
    </citation>
    <scope>NUCLEOTIDE SEQUENCE</scope>
</reference>
<keyword evidence="7" id="KW-1133">Transmembrane helix</keyword>
<dbReference type="InterPro" id="IPR019734">
    <property type="entry name" value="TPR_rpt"/>
</dbReference>
<evidence type="ECO:0000313" key="9">
    <source>
        <dbReference type="EMBL" id="CAL5130766.1"/>
    </source>
</evidence>
<dbReference type="InterPro" id="IPR039856">
    <property type="entry name" value="EMC2-like"/>
</dbReference>